<organism evidence="1 2">
    <name type="scientific">Adineta steineri</name>
    <dbReference type="NCBI Taxonomy" id="433720"/>
    <lineage>
        <taxon>Eukaryota</taxon>
        <taxon>Metazoa</taxon>
        <taxon>Spiralia</taxon>
        <taxon>Gnathifera</taxon>
        <taxon>Rotifera</taxon>
        <taxon>Eurotatoria</taxon>
        <taxon>Bdelloidea</taxon>
        <taxon>Adinetida</taxon>
        <taxon>Adinetidae</taxon>
        <taxon>Adineta</taxon>
    </lineage>
</organism>
<evidence type="ECO:0000313" key="2">
    <source>
        <dbReference type="Proteomes" id="UP000663868"/>
    </source>
</evidence>
<evidence type="ECO:0000313" key="1">
    <source>
        <dbReference type="EMBL" id="CAF4130806.1"/>
    </source>
</evidence>
<dbReference type="AlphaFoldDB" id="A0A819X1A7"/>
<dbReference type="EMBL" id="CAJOBB010005509">
    <property type="protein sequence ID" value="CAF4130806.1"/>
    <property type="molecule type" value="Genomic_DNA"/>
</dbReference>
<sequence length="92" mass="10505">TRLCRTTCAEYKIKTINNTTDPEWNEVFNEDPSADDFRKRAQFLLNALVDKDAVDTVYGKNKYALQESNTSGGGILKTKYDTSELNERSTQF</sequence>
<protein>
    <submittedName>
        <fullName evidence="1">Uncharacterized protein</fullName>
    </submittedName>
</protein>
<name>A0A819X1A7_9BILA</name>
<proteinExistence type="predicted"/>
<reference evidence="1" key="1">
    <citation type="submission" date="2021-02" db="EMBL/GenBank/DDBJ databases">
        <authorList>
            <person name="Nowell W R."/>
        </authorList>
    </citation>
    <scope>NUCLEOTIDE SEQUENCE</scope>
</reference>
<dbReference type="SUPFAM" id="SSF49562">
    <property type="entry name" value="C2 domain (Calcium/lipid-binding domain, CaLB)"/>
    <property type="match status" value="1"/>
</dbReference>
<dbReference type="Proteomes" id="UP000663868">
    <property type="component" value="Unassembled WGS sequence"/>
</dbReference>
<comment type="caution">
    <text evidence="1">The sequence shown here is derived from an EMBL/GenBank/DDBJ whole genome shotgun (WGS) entry which is preliminary data.</text>
</comment>
<dbReference type="InterPro" id="IPR035892">
    <property type="entry name" value="C2_domain_sf"/>
</dbReference>
<feature type="non-terminal residue" evidence="1">
    <location>
        <position position="1"/>
    </location>
</feature>
<gene>
    <name evidence="1" type="ORF">KXQ929_LOCUS36171</name>
</gene>
<accession>A0A819X1A7</accession>